<evidence type="ECO:0000259" key="5">
    <source>
        <dbReference type="Pfam" id="PF00561"/>
    </source>
</evidence>
<evidence type="ECO:0000313" key="7">
    <source>
        <dbReference type="EMBL" id="MBB4682230.1"/>
    </source>
</evidence>
<evidence type="ECO:0000313" key="8">
    <source>
        <dbReference type="Proteomes" id="UP000533598"/>
    </source>
</evidence>
<name>A0A7W7CJD0_9PSEU</name>
<evidence type="ECO:0000256" key="1">
    <source>
        <dbReference type="ARBA" id="ARBA00010088"/>
    </source>
</evidence>
<feature type="signal peptide" evidence="4">
    <location>
        <begin position="1"/>
        <end position="19"/>
    </location>
</feature>
<sequence>MPRLSVLALSLTGVLLAAAAMPAAASSTPALSWSPCGDQQVQCATLPVPRDWSAPQAGRLDLALARVPARDPATRRGTVLAQFGGPGPGLPWATDPARRARLAELTESFDVVVFDVRGLGASAPLRCDPATATDDLGITGSQFEHTAHQARLRGFARTCGDDALLPHLAATDVARDVDAIRAALGEQRIRYFGNSYGTLVGQAYAELFPHRVQAMALDSVLDHTEPFAESMLSGARRMAGRLDRFRDWCREQRCVPGDPLRLWDRLVRTGSGPATPADIRLASMLYLFGERFDLLAEALRGDGSGFLRPDVLRPGHLQPGRAQLCLDLPTDPADFTGLAELVRRAERIEPRLSAAFVWFQARQCAGWPVPASNPPHRFQPAGLPPVLLANATEDPATPYDGAQRVHRMLPGSSLITVAGRKHGLYLSGERCVRDRVHAYLLDGTLPPPEFRCP</sequence>
<dbReference type="InterPro" id="IPR000073">
    <property type="entry name" value="AB_hydrolase_1"/>
</dbReference>
<dbReference type="RefSeq" id="WP_185009362.1">
    <property type="nucleotide sequence ID" value="NZ_JACHMH010000001.1"/>
</dbReference>
<keyword evidence="2 4" id="KW-0732">Signal</keyword>
<dbReference type="Pfam" id="PF00561">
    <property type="entry name" value="Abhydrolase_1"/>
    <property type="match status" value="1"/>
</dbReference>
<dbReference type="PANTHER" id="PTHR43248">
    <property type="entry name" value="2-SUCCINYL-6-HYDROXY-2,4-CYCLOHEXADIENE-1-CARBOXYLATE SYNTHASE"/>
    <property type="match status" value="1"/>
</dbReference>
<evidence type="ECO:0000256" key="2">
    <source>
        <dbReference type="ARBA" id="ARBA00022729"/>
    </source>
</evidence>
<protein>
    <submittedName>
        <fullName evidence="7">Pimeloyl-ACP methyl ester carboxylesterase</fullName>
    </submittedName>
</protein>
<feature type="domain" description="AB hydrolase-1" evidence="5">
    <location>
        <begin position="105"/>
        <end position="254"/>
    </location>
</feature>
<reference evidence="7 8" key="1">
    <citation type="submission" date="2020-08" db="EMBL/GenBank/DDBJ databases">
        <title>Sequencing the genomes of 1000 actinobacteria strains.</title>
        <authorList>
            <person name="Klenk H.-P."/>
        </authorList>
    </citation>
    <scope>NUCLEOTIDE SEQUENCE [LARGE SCALE GENOMIC DNA]</scope>
    <source>
        <strain evidence="7 8">DSM 44230</strain>
    </source>
</reference>
<organism evidence="7 8">
    <name type="scientific">Crossiella cryophila</name>
    <dbReference type="NCBI Taxonomy" id="43355"/>
    <lineage>
        <taxon>Bacteria</taxon>
        <taxon>Bacillati</taxon>
        <taxon>Actinomycetota</taxon>
        <taxon>Actinomycetes</taxon>
        <taxon>Pseudonocardiales</taxon>
        <taxon>Pseudonocardiaceae</taxon>
        <taxon>Crossiella</taxon>
    </lineage>
</organism>
<evidence type="ECO:0000259" key="6">
    <source>
        <dbReference type="Pfam" id="PF08386"/>
    </source>
</evidence>
<dbReference type="InterPro" id="IPR013595">
    <property type="entry name" value="Pept_S33_TAP-like_C"/>
</dbReference>
<dbReference type="Pfam" id="PF08386">
    <property type="entry name" value="Abhydrolase_4"/>
    <property type="match status" value="1"/>
</dbReference>
<dbReference type="InterPro" id="IPR029058">
    <property type="entry name" value="AB_hydrolase_fold"/>
</dbReference>
<dbReference type="GO" id="GO:0016787">
    <property type="term" value="F:hydrolase activity"/>
    <property type="evidence" value="ECO:0007669"/>
    <property type="project" value="UniProtKB-KW"/>
</dbReference>
<evidence type="ECO:0000256" key="3">
    <source>
        <dbReference type="ARBA" id="ARBA00022801"/>
    </source>
</evidence>
<dbReference type="AlphaFoldDB" id="A0A7W7CJD0"/>
<comment type="caution">
    <text evidence="7">The sequence shown here is derived from an EMBL/GenBank/DDBJ whole genome shotgun (WGS) entry which is preliminary data.</text>
</comment>
<dbReference type="InterPro" id="IPR051601">
    <property type="entry name" value="Serine_prot/Carboxylest_S33"/>
</dbReference>
<evidence type="ECO:0000256" key="4">
    <source>
        <dbReference type="SAM" id="SignalP"/>
    </source>
</evidence>
<dbReference type="EMBL" id="JACHMH010000001">
    <property type="protein sequence ID" value="MBB4682230.1"/>
    <property type="molecule type" value="Genomic_DNA"/>
</dbReference>
<feature type="domain" description="Peptidase S33 tripeptidyl aminopeptidase-like C-terminal" evidence="6">
    <location>
        <begin position="358"/>
        <end position="452"/>
    </location>
</feature>
<dbReference type="Proteomes" id="UP000533598">
    <property type="component" value="Unassembled WGS sequence"/>
</dbReference>
<accession>A0A7W7CJD0</accession>
<dbReference type="Gene3D" id="3.40.50.1820">
    <property type="entry name" value="alpha/beta hydrolase"/>
    <property type="match status" value="1"/>
</dbReference>
<gene>
    <name evidence="7" type="ORF">HNR67_008348</name>
</gene>
<keyword evidence="3" id="KW-0378">Hydrolase</keyword>
<keyword evidence="8" id="KW-1185">Reference proteome</keyword>
<proteinExistence type="inferred from homology"/>
<feature type="chain" id="PRO_5039729999" evidence="4">
    <location>
        <begin position="20"/>
        <end position="453"/>
    </location>
</feature>
<dbReference type="PANTHER" id="PTHR43248:SF29">
    <property type="entry name" value="TRIPEPTIDYL AMINOPEPTIDASE"/>
    <property type="match status" value="1"/>
</dbReference>
<dbReference type="SUPFAM" id="SSF53474">
    <property type="entry name" value="alpha/beta-Hydrolases"/>
    <property type="match status" value="1"/>
</dbReference>
<comment type="similarity">
    <text evidence="1">Belongs to the peptidase S33 family.</text>
</comment>